<dbReference type="RefSeq" id="WP_377983952.1">
    <property type="nucleotide sequence ID" value="NZ_JBBKXZ010000004.1"/>
</dbReference>
<dbReference type="Proteomes" id="UP001598138">
    <property type="component" value="Unassembled WGS sequence"/>
</dbReference>
<gene>
    <name evidence="2" type="ORF">U0R10_10650</name>
</gene>
<evidence type="ECO:0008006" key="4">
    <source>
        <dbReference type="Google" id="ProtNLM"/>
    </source>
</evidence>
<name>A0ABW6DM93_9BACT</name>
<evidence type="ECO:0000313" key="2">
    <source>
        <dbReference type="EMBL" id="MFD3395079.1"/>
    </source>
</evidence>
<keyword evidence="3" id="KW-1185">Reference proteome</keyword>
<feature type="region of interest" description="Disordered" evidence="1">
    <location>
        <begin position="44"/>
        <end position="64"/>
    </location>
</feature>
<proteinExistence type="predicted"/>
<accession>A0ABW6DM93</accession>
<protein>
    <recommendedName>
        <fullName evidence="4">Transposase</fullName>
    </recommendedName>
</protein>
<evidence type="ECO:0000313" key="3">
    <source>
        <dbReference type="Proteomes" id="UP001598138"/>
    </source>
</evidence>
<reference evidence="2 3" key="1">
    <citation type="submission" date="2024-03" db="EMBL/GenBank/DDBJ databases">
        <title>Aquirufa genome sequencing.</title>
        <authorList>
            <person name="Pitt A."/>
            <person name="Hahn M.W."/>
        </authorList>
    </citation>
    <scope>NUCLEOTIDE SEQUENCE [LARGE SCALE GENOMIC DNA]</scope>
    <source>
        <strain evidence="2 3">OSTEICH-129V</strain>
    </source>
</reference>
<evidence type="ECO:0000256" key="1">
    <source>
        <dbReference type="SAM" id="MobiDB-lite"/>
    </source>
</evidence>
<dbReference type="EMBL" id="JBBKXZ010000004">
    <property type="protein sequence ID" value="MFD3395079.1"/>
    <property type="molecule type" value="Genomic_DNA"/>
</dbReference>
<organism evidence="2 3">
    <name type="scientific">Aquirufa avitistagni</name>
    <dbReference type="NCBI Taxonomy" id="3104728"/>
    <lineage>
        <taxon>Bacteria</taxon>
        <taxon>Pseudomonadati</taxon>
        <taxon>Bacteroidota</taxon>
        <taxon>Cytophagia</taxon>
        <taxon>Cytophagales</taxon>
        <taxon>Flectobacillaceae</taxon>
        <taxon>Aquirufa</taxon>
    </lineage>
</organism>
<sequence length="64" mass="7222">MKNKSKVAPKGPKVHPDLAGFEMNIDSFGQITTTFNRDVLNSFLDKEMPEDKKLKPKKDESNEG</sequence>
<comment type="caution">
    <text evidence="2">The sequence shown here is derived from an EMBL/GenBank/DDBJ whole genome shotgun (WGS) entry which is preliminary data.</text>
</comment>